<name>A1B379_PARDP</name>
<evidence type="ECO:0000313" key="2">
    <source>
        <dbReference type="EMBL" id="ABL69973.1"/>
    </source>
</evidence>
<accession>A1B379</accession>
<dbReference type="KEGG" id="pde:Pden_1878"/>
<evidence type="ECO:0000256" key="1">
    <source>
        <dbReference type="SAM" id="MobiDB-lite"/>
    </source>
</evidence>
<dbReference type="Proteomes" id="UP000000361">
    <property type="component" value="Chromosome 1"/>
</dbReference>
<dbReference type="EMBL" id="CP000489">
    <property type="protein sequence ID" value="ABL69973.1"/>
    <property type="molecule type" value="Genomic_DNA"/>
</dbReference>
<proteinExistence type="predicted"/>
<dbReference type="AlphaFoldDB" id="A1B379"/>
<keyword evidence="3" id="KW-1185">Reference proteome</keyword>
<organism evidence="2 3">
    <name type="scientific">Paracoccus denitrificans (strain Pd 1222)</name>
    <dbReference type="NCBI Taxonomy" id="318586"/>
    <lineage>
        <taxon>Bacteria</taxon>
        <taxon>Pseudomonadati</taxon>
        <taxon>Pseudomonadota</taxon>
        <taxon>Alphaproteobacteria</taxon>
        <taxon>Rhodobacterales</taxon>
        <taxon>Paracoccaceae</taxon>
        <taxon>Paracoccus</taxon>
    </lineage>
</organism>
<sequence length="107" mass="11205">MASGPAILKHRGHARLPIPATRCDLSKVADDRRSPSRAGKACASSSGCPGQRLCYPNRRGCSRQAIPRTCVTGPRTIPVLPARLIGWPTGIPSGKAGLSIASHGRGR</sequence>
<protein>
    <submittedName>
        <fullName evidence="2">Uncharacterized protein</fullName>
    </submittedName>
</protein>
<gene>
    <name evidence="2" type="ordered locus">Pden_1878</name>
</gene>
<evidence type="ECO:0000313" key="3">
    <source>
        <dbReference type="Proteomes" id="UP000000361"/>
    </source>
</evidence>
<reference evidence="3" key="1">
    <citation type="submission" date="2006-12" db="EMBL/GenBank/DDBJ databases">
        <title>Complete sequence of chromosome 1 of Paracoccus denitrificans PD1222.</title>
        <authorList>
            <person name="Copeland A."/>
            <person name="Lucas S."/>
            <person name="Lapidus A."/>
            <person name="Barry K."/>
            <person name="Detter J.C."/>
            <person name="Glavina del Rio T."/>
            <person name="Hammon N."/>
            <person name="Israni S."/>
            <person name="Dalin E."/>
            <person name="Tice H."/>
            <person name="Pitluck S."/>
            <person name="Munk A.C."/>
            <person name="Brettin T."/>
            <person name="Bruce D."/>
            <person name="Han C."/>
            <person name="Tapia R."/>
            <person name="Gilna P."/>
            <person name="Schmutz J."/>
            <person name="Larimer F."/>
            <person name="Land M."/>
            <person name="Hauser L."/>
            <person name="Kyrpides N."/>
            <person name="Lykidis A."/>
            <person name="Spiro S."/>
            <person name="Richardson D.J."/>
            <person name="Moir J.W.B."/>
            <person name="Ferguson S.J."/>
            <person name="van Spanning R.J.M."/>
            <person name="Richardson P."/>
        </authorList>
    </citation>
    <scope>NUCLEOTIDE SEQUENCE [LARGE SCALE GENOMIC DNA]</scope>
    <source>
        <strain evidence="3">Pd 1222</strain>
    </source>
</reference>
<dbReference type="HOGENOM" id="CLU_2207480_0_0_5"/>
<dbReference type="EnsemblBacteria" id="ABL69973">
    <property type="protein sequence ID" value="ABL69973"/>
    <property type="gene ID" value="Pden_1878"/>
</dbReference>
<feature type="region of interest" description="Disordered" evidence="1">
    <location>
        <begin position="27"/>
        <end position="50"/>
    </location>
</feature>